<evidence type="ECO:0000256" key="2">
    <source>
        <dbReference type="ARBA" id="ARBA00006236"/>
    </source>
</evidence>
<dbReference type="RefSeq" id="WP_174405906.1">
    <property type="nucleotide sequence ID" value="NZ_BLVO01000013.1"/>
</dbReference>
<dbReference type="AlphaFoldDB" id="A0A7J0BMP5"/>
<dbReference type="CDD" id="cd17320">
    <property type="entry name" value="MFS_MdfA_MDR_like"/>
    <property type="match status" value="1"/>
</dbReference>
<feature type="transmembrane region" description="Helical" evidence="8">
    <location>
        <begin position="357"/>
        <end position="375"/>
    </location>
</feature>
<evidence type="ECO:0000256" key="3">
    <source>
        <dbReference type="ARBA" id="ARBA00022448"/>
    </source>
</evidence>
<feature type="transmembrane region" description="Helical" evidence="8">
    <location>
        <begin position="204"/>
        <end position="223"/>
    </location>
</feature>
<dbReference type="GO" id="GO:0042910">
    <property type="term" value="F:xenobiotic transmembrane transporter activity"/>
    <property type="evidence" value="ECO:0007669"/>
    <property type="project" value="InterPro"/>
</dbReference>
<evidence type="ECO:0000256" key="1">
    <source>
        <dbReference type="ARBA" id="ARBA00004651"/>
    </source>
</evidence>
<dbReference type="InterPro" id="IPR050189">
    <property type="entry name" value="MFS_Efflux_Transporters"/>
</dbReference>
<proteinExistence type="inferred from homology"/>
<feature type="domain" description="Major facilitator superfamily (MFS) profile" evidence="9">
    <location>
        <begin position="3"/>
        <end position="381"/>
    </location>
</feature>
<comment type="caution">
    <text evidence="10">The sequence shown here is derived from an EMBL/GenBank/DDBJ whole genome shotgun (WGS) entry which is preliminary data.</text>
</comment>
<keyword evidence="3" id="KW-0813">Transport</keyword>
<dbReference type="Proteomes" id="UP000503840">
    <property type="component" value="Unassembled WGS sequence"/>
</dbReference>
<feature type="transmembrane region" description="Helical" evidence="8">
    <location>
        <begin position="294"/>
        <end position="314"/>
    </location>
</feature>
<dbReference type="SUPFAM" id="SSF103473">
    <property type="entry name" value="MFS general substrate transporter"/>
    <property type="match status" value="1"/>
</dbReference>
<dbReference type="PROSITE" id="PS50850">
    <property type="entry name" value="MFS"/>
    <property type="match status" value="1"/>
</dbReference>
<dbReference type="InterPro" id="IPR011701">
    <property type="entry name" value="MFS"/>
</dbReference>
<feature type="transmembrane region" description="Helical" evidence="8">
    <location>
        <begin position="270"/>
        <end position="288"/>
    </location>
</feature>
<comment type="similarity">
    <text evidence="2">Belongs to the major facilitator superfamily. Bcr/CmlA family.</text>
</comment>
<name>A0A7J0BMP5_9BACT</name>
<keyword evidence="7 8" id="KW-0472">Membrane</keyword>
<keyword evidence="11" id="KW-1185">Reference proteome</keyword>
<comment type="subcellular location">
    <subcellularLocation>
        <location evidence="1">Cell membrane</location>
        <topology evidence="1">Multi-pass membrane protein</topology>
    </subcellularLocation>
</comment>
<feature type="transmembrane region" description="Helical" evidence="8">
    <location>
        <begin position="326"/>
        <end position="345"/>
    </location>
</feature>
<evidence type="ECO:0000256" key="6">
    <source>
        <dbReference type="ARBA" id="ARBA00022989"/>
    </source>
</evidence>
<dbReference type="GO" id="GO:0005886">
    <property type="term" value="C:plasma membrane"/>
    <property type="evidence" value="ECO:0007669"/>
    <property type="project" value="UniProtKB-SubCell"/>
</dbReference>
<dbReference type="InterPro" id="IPR036259">
    <property type="entry name" value="MFS_trans_sf"/>
</dbReference>
<evidence type="ECO:0000256" key="8">
    <source>
        <dbReference type="SAM" id="Phobius"/>
    </source>
</evidence>
<dbReference type="Pfam" id="PF07690">
    <property type="entry name" value="MFS_1"/>
    <property type="match status" value="1"/>
</dbReference>
<evidence type="ECO:0000256" key="7">
    <source>
        <dbReference type="ARBA" id="ARBA00023136"/>
    </source>
</evidence>
<dbReference type="PANTHER" id="PTHR43124">
    <property type="entry name" value="PURINE EFFLUX PUMP PBUE"/>
    <property type="match status" value="1"/>
</dbReference>
<feature type="transmembrane region" description="Helical" evidence="8">
    <location>
        <begin position="155"/>
        <end position="174"/>
    </location>
</feature>
<evidence type="ECO:0000259" key="9">
    <source>
        <dbReference type="PROSITE" id="PS50850"/>
    </source>
</evidence>
<sequence>MPNFVLILLLSAFPALSTDMYLPAIPTLCDLWQISLAQANLSLVVFFISFSACLLVHGPLSDRYGRRPVLLWGISLYVVGCLLCASSTSITMLVFSRIVQAMGAAAASAMSLALAKDLYDGEGRKKLLAYLGVIVPLCPMVAPTIGAFMLSHVSWRGIFLSQAILSLTALYGAFRLTEPLQEKGSGGFSAAVGRYRDLLRNKAYLGYAISFSLLGFPFFAYIASSADIFITGFGMTEQTYGLYFAFNAFALMIGSFLCSRLCVGIASRTILLVSVTGMICSAAAMLYLGGDTPVLFALPMFAYSMFLGMSRPISNHMILEQVQKDAGTASSLLTFFFFICGAIAMETISFNWESKPLAIAVMGLAATITPLIVVIKIRERG</sequence>
<feature type="transmembrane region" description="Helical" evidence="8">
    <location>
        <begin position="94"/>
        <end position="115"/>
    </location>
</feature>
<keyword evidence="5 8" id="KW-0812">Transmembrane</keyword>
<keyword evidence="6 8" id="KW-1133">Transmembrane helix</keyword>
<dbReference type="GO" id="GO:1990961">
    <property type="term" value="P:xenobiotic detoxification by transmembrane export across the plasma membrane"/>
    <property type="evidence" value="ECO:0007669"/>
    <property type="project" value="InterPro"/>
</dbReference>
<dbReference type="PANTHER" id="PTHR43124:SF3">
    <property type="entry name" value="CHLORAMPHENICOL EFFLUX PUMP RV0191"/>
    <property type="match status" value="1"/>
</dbReference>
<dbReference type="EMBL" id="BLVO01000013">
    <property type="protein sequence ID" value="GFM34304.1"/>
    <property type="molecule type" value="Genomic_DNA"/>
</dbReference>
<dbReference type="NCBIfam" id="TIGR00710">
    <property type="entry name" value="efflux_Bcr_CflA"/>
    <property type="match status" value="1"/>
</dbReference>
<feature type="transmembrane region" description="Helical" evidence="8">
    <location>
        <begin position="41"/>
        <end position="57"/>
    </location>
</feature>
<feature type="transmembrane region" description="Helical" evidence="8">
    <location>
        <begin position="127"/>
        <end position="149"/>
    </location>
</feature>
<keyword evidence="4" id="KW-1003">Cell membrane</keyword>
<feature type="transmembrane region" description="Helical" evidence="8">
    <location>
        <begin position="69"/>
        <end position="88"/>
    </location>
</feature>
<gene>
    <name evidence="10" type="ORF">DSM101010T_26690</name>
</gene>
<reference evidence="10 11" key="1">
    <citation type="submission" date="2020-05" db="EMBL/GenBank/DDBJ databases">
        <title>Draft genome sequence of Desulfovibrio sp. strain HN2T.</title>
        <authorList>
            <person name="Ueno A."/>
            <person name="Tamazawa S."/>
            <person name="Tamamura S."/>
            <person name="Murakami T."/>
            <person name="Kiyama T."/>
            <person name="Inomata H."/>
            <person name="Amano Y."/>
            <person name="Miyakawa K."/>
            <person name="Tamaki H."/>
            <person name="Naganuma T."/>
            <person name="Kaneko K."/>
        </authorList>
    </citation>
    <scope>NUCLEOTIDE SEQUENCE [LARGE SCALE GENOMIC DNA]</scope>
    <source>
        <strain evidence="10 11">HN2</strain>
    </source>
</reference>
<dbReference type="Gene3D" id="1.20.1720.10">
    <property type="entry name" value="Multidrug resistance protein D"/>
    <property type="match status" value="1"/>
</dbReference>
<accession>A0A7J0BMP5</accession>
<protein>
    <submittedName>
        <fullName evidence="10">Bcr/CflA family drug resistance efflux transporter</fullName>
    </submittedName>
</protein>
<dbReference type="InterPro" id="IPR004812">
    <property type="entry name" value="Efflux_drug-R_Bcr/CmlA"/>
</dbReference>
<evidence type="ECO:0000256" key="4">
    <source>
        <dbReference type="ARBA" id="ARBA00022475"/>
    </source>
</evidence>
<evidence type="ECO:0000313" key="10">
    <source>
        <dbReference type="EMBL" id="GFM34304.1"/>
    </source>
</evidence>
<evidence type="ECO:0000313" key="11">
    <source>
        <dbReference type="Proteomes" id="UP000503840"/>
    </source>
</evidence>
<evidence type="ECO:0000256" key="5">
    <source>
        <dbReference type="ARBA" id="ARBA00022692"/>
    </source>
</evidence>
<feature type="transmembrane region" description="Helical" evidence="8">
    <location>
        <begin position="243"/>
        <end position="263"/>
    </location>
</feature>
<dbReference type="InterPro" id="IPR020846">
    <property type="entry name" value="MFS_dom"/>
</dbReference>
<organism evidence="10 11">
    <name type="scientific">Desulfovibrio subterraneus</name>
    <dbReference type="NCBI Taxonomy" id="2718620"/>
    <lineage>
        <taxon>Bacteria</taxon>
        <taxon>Pseudomonadati</taxon>
        <taxon>Thermodesulfobacteriota</taxon>
        <taxon>Desulfovibrionia</taxon>
        <taxon>Desulfovibrionales</taxon>
        <taxon>Desulfovibrionaceae</taxon>
        <taxon>Desulfovibrio</taxon>
    </lineage>
</organism>